<dbReference type="Proteomes" id="UP000632154">
    <property type="component" value="Unassembled WGS sequence"/>
</dbReference>
<dbReference type="SUPFAM" id="SSF82093">
    <property type="entry name" value="Heme chaperone CcmE"/>
    <property type="match status" value="1"/>
</dbReference>
<evidence type="ECO:0000313" key="14">
    <source>
        <dbReference type="Proteomes" id="UP000632154"/>
    </source>
</evidence>
<dbReference type="Pfam" id="PF03100">
    <property type="entry name" value="CcmE"/>
    <property type="match status" value="1"/>
</dbReference>
<keyword evidence="9 10" id="KW-0472">Membrane</keyword>
<feature type="topological domain" description="Cytoplasmic" evidence="10">
    <location>
        <begin position="1"/>
        <end position="19"/>
    </location>
</feature>
<feature type="region of interest" description="Disordered" evidence="11">
    <location>
        <begin position="1"/>
        <end position="22"/>
    </location>
</feature>
<proteinExistence type="inferred from homology"/>
<dbReference type="InterPro" id="IPR036127">
    <property type="entry name" value="CcmE-like_sf"/>
</dbReference>
<evidence type="ECO:0000256" key="1">
    <source>
        <dbReference type="ARBA" id="ARBA00004370"/>
    </source>
</evidence>
<evidence type="ECO:0000256" key="2">
    <source>
        <dbReference type="ARBA" id="ARBA00022617"/>
    </source>
</evidence>
<dbReference type="PANTHER" id="PTHR34128:SF2">
    <property type="entry name" value="CYTOCHROME C-TYPE BIOGENESIS PROTEIN CCME HOMOLOG, MITOCHONDRIAL"/>
    <property type="match status" value="1"/>
</dbReference>
<dbReference type="InterPro" id="IPR012340">
    <property type="entry name" value="NA-bd_OB-fold"/>
</dbReference>
<evidence type="ECO:0000256" key="6">
    <source>
        <dbReference type="ARBA" id="ARBA00022968"/>
    </source>
</evidence>
<keyword evidence="2 10" id="KW-0349">Heme</keyword>
<sequence length="175" mass="18829">MTDPLNSPAPLPRARRRRRNPLPSILGGGALLTLAGVLAFGSLGQSLEYFKTPSEYQQAEAQLQGRLLRLGGLVQNAKYDPQTLNLSFDLTDGSVTYPVQYTGAVSDMFKEGQGVIVRGRFDKEAGNGTIFQATELIVKHSEEYKVPETQADIDQLKVLLESGESSTGGSEGAGQ</sequence>
<comment type="subcellular location">
    <subcellularLocation>
        <location evidence="10">Cell membrane</location>
        <topology evidence="10">Single-pass type II membrane protein</topology>
    </subcellularLocation>
    <subcellularLocation>
        <location evidence="1">Membrane</location>
    </subcellularLocation>
</comment>
<organism evidence="13 14">
    <name type="scientific">Deinococcus piscis</name>
    <dbReference type="NCBI Taxonomy" id="394230"/>
    <lineage>
        <taxon>Bacteria</taxon>
        <taxon>Thermotogati</taxon>
        <taxon>Deinococcota</taxon>
        <taxon>Deinococci</taxon>
        <taxon>Deinococcales</taxon>
        <taxon>Deinococcaceae</taxon>
        <taxon>Deinococcus</taxon>
    </lineage>
</organism>
<comment type="function">
    <text evidence="10">Heme chaperone required for the biogenesis of c-type cytochromes. Transiently binds heme delivered by CcmC and transfers the heme to apo-cytochromes in a process facilitated by CcmF and CcmH.</text>
</comment>
<feature type="binding site" description="covalent" evidence="10">
    <location>
        <position position="140"/>
    </location>
    <ligand>
        <name>heme</name>
        <dbReference type="ChEBI" id="CHEBI:30413"/>
    </ligand>
</feature>
<evidence type="ECO:0000256" key="10">
    <source>
        <dbReference type="HAMAP-Rule" id="MF_01959"/>
    </source>
</evidence>
<name>A0ABQ3K377_9DEIO</name>
<feature type="topological domain" description="Extracellular" evidence="10">
    <location>
        <begin position="43"/>
        <end position="175"/>
    </location>
</feature>
<reference evidence="14" key="1">
    <citation type="journal article" date="2019" name="Int. J. Syst. Evol. Microbiol.">
        <title>The Global Catalogue of Microorganisms (GCM) 10K type strain sequencing project: providing services to taxonomists for standard genome sequencing and annotation.</title>
        <authorList>
            <consortium name="The Broad Institute Genomics Platform"/>
            <consortium name="The Broad Institute Genome Sequencing Center for Infectious Disease"/>
            <person name="Wu L."/>
            <person name="Ma J."/>
        </authorList>
    </citation>
    <scope>NUCLEOTIDE SEQUENCE [LARGE SCALE GENOMIC DNA]</scope>
    <source>
        <strain evidence="14">CGMCC 1.18439</strain>
    </source>
</reference>
<evidence type="ECO:0000256" key="7">
    <source>
        <dbReference type="ARBA" id="ARBA00022989"/>
    </source>
</evidence>
<comment type="caution">
    <text evidence="13">The sequence shown here is derived from an EMBL/GenBank/DDBJ whole genome shotgun (WGS) entry which is preliminary data.</text>
</comment>
<dbReference type="InterPro" id="IPR004329">
    <property type="entry name" value="CcmE"/>
</dbReference>
<dbReference type="PANTHER" id="PTHR34128">
    <property type="entry name" value="CYTOCHROME C-TYPE BIOGENESIS PROTEIN CCME HOMOLOG, MITOCHONDRIAL"/>
    <property type="match status" value="1"/>
</dbReference>
<keyword evidence="5 10" id="KW-0201">Cytochrome c-type biogenesis</keyword>
<feature type="transmembrane region" description="Helical" evidence="12">
    <location>
        <begin position="21"/>
        <end position="43"/>
    </location>
</feature>
<evidence type="ECO:0000256" key="5">
    <source>
        <dbReference type="ARBA" id="ARBA00022748"/>
    </source>
</evidence>
<keyword evidence="10" id="KW-1003">Cell membrane</keyword>
<keyword evidence="8 10" id="KW-0408">Iron</keyword>
<dbReference type="Gene3D" id="2.40.50.140">
    <property type="entry name" value="Nucleic acid-binding proteins"/>
    <property type="match status" value="1"/>
</dbReference>
<keyword evidence="14" id="KW-1185">Reference proteome</keyword>
<keyword evidence="6 10" id="KW-0735">Signal-anchor</keyword>
<comment type="similarity">
    <text evidence="10">Belongs to the CcmE/CycJ family.</text>
</comment>
<evidence type="ECO:0000256" key="11">
    <source>
        <dbReference type="SAM" id="MobiDB-lite"/>
    </source>
</evidence>
<keyword evidence="4 10" id="KW-0479">Metal-binding</keyword>
<evidence type="ECO:0000256" key="3">
    <source>
        <dbReference type="ARBA" id="ARBA00022692"/>
    </source>
</evidence>
<evidence type="ECO:0000256" key="12">
    <source>
        <dbReference type="SAM" id="Phobius"/>
    </source>
</evidence>
<keyword evidence="7 10" id="KW-1133">Transmembrane helix</keyword>
<gene>
    <name evidence="10 13" type="primary">ccmE</name>
    <name evidence="10" type="synonym">cycJ</name>
    <name evidence="13" type="ORF">GCM10017783_07670</name>
</gene>
<evidence type="ECO:0000256" key="9">
    <source>
        <dbReference type="ARBA" id="ARBA00023136"/>
    </source>
</evidence>
<dbReference type="NCBIfam" id="NF009727">
    <property type="entry name" value="PRK13254.1-1"/>
    <property type="match status" value="1"/>
</dbReference>
<evidence type="ECO:0000256" key="8">
    <source>
        <dbReference type="ARBA" id="ARBA00023004"/>
    </source>
</evidence>
<keyword evidence="3 10" id="KW-0812">Transmembrane</keyword>
<protein>
    <recommendedName>
        <fullName evidence="10">Cytochrome c-type biogenesis protein CcmE</fullName>
    </recommendedName>
    <alternativeName>
        <fullName evidence="10">Cytochrome c maturation protein E</fullName>
    </alternativeName>
    <alternativeName>
        <fullName evidence="10">Heme chaperone CcmE</fullName>
    </alternativeName>
</protein>
<evidence type="ECO:0000256" key="4">
    <source>
        <dbReference type="ARBA" id="ARBA00022723"/>
    </source>
</evidence>
<dbReference type="EMBL" id="BNAL01000006">
    <property type="protein sequence ID" value="GHF98145.1"/>
    <property type="molecule type" value="Genomic_DNA"/>
</dbReference>
<dbReference type="HAMAP" id="MF_01959">
    <property type="entry name" value="CcmE"/>
    <property type="match status" value="1"/>
</dbReference>
<evidence type="ECO:0000313" key="13">
    <source>
        <dbReference type="EMBL" id="GHF98145.1"/>
    </source>
</evidence>
<accession>A0ABQ3K377</accession>
<feature type="binding site" description="axial binding residue" evidence="10">
    <location>
        <position position="144"/>
    </location>
    <ligand>
        <name>heme</name>
        <dbReference type="ChEBI" id="CHEBI:30413"/>
    </ligand>
    <ligandPart>
        <name>Fe</name>
        <dbReference type="ChEBI" id="CHEBI:18248"/>
    </ligandPart>
</feature>
<dbReference type="RefSeq" id="WP_189642357.1">
    <property type="nucleotide sequence ID" value="NZ_BNAL01000006.1"/>
</dbReference>